<dbReference type="EMBL" id="CP002292">
    <property type="protein sequence ID" value="ADP70897.1"/>
    <property type="molecule type" value="Genomic_DNA"/>
</dbReference>
<dbReference type="InterPro" id="IPR018753">
    <property type="entry name" value="GapR-like"/>
</dbReference>
<dbReference type="STRING" id="648757.Rvan_1647"/>
<evidence type="ECO:0000313" key="4">
    <source>
        <dbReference type="EMBL" id="ADP70897.1"/>
    </source>
</evidence>
<dbReference type="NCBIfam" id="NF010247">
    <property type="entry name" value="PRK13694.1"/>
    <property type="match status" value="1"/>
</dbReference>
<evidence type="ECO:0000259" key="3">
    <source>
        <dbReference type="Pfam" id="PF10073"/>
    </source>
</evidence>
<organism evidence="4 5">
    <name type="scientific">Rhodomicrobium vannielii (strain ATCC 17100 / DSM 162 / LMG 4299 / NCIMB 10020 / ATH 3.1.1)</name>
    <dbReference type="NCBI Taxonomy" id="648757"/>
    <lineage>
        <taxon>Bacteria</taxon>
        <taxon>Pseudomonadati</taxon>
        <taxon>Pseudomonadota</taxon>
        <taxon>Alphaproteobacteria</taxon>
        <taxon>Hyphomicrobiales</taxon>
        <taxon>Hyphomicrobiaceae</taxon>
        <taxon>Rhodomicrobium</taxon>
    </lineage>
</organism>
<dbReference type="HOGENOM" id="CLU_158651_3_0_5"/>
<name>E3I8I8_RHOVT</name>
<dbReference type="HAMAP" id="MF_00797">
    <property type="entry name" value="UPF0335"/>
    <property type="match status" value="1"/>
</dbReference>
<dbReference type="eggNOG" id="COG3750">
    <property type="taxonomic scope" value="Bacteria"/>
</dbReference>
<feature type="domain" description="GapR-like DNA-binding" evidence="3">
    <location>
        <begin position="24"/>
        <end position="95"/>
    </location>
</feature>
<gene>
    <name evidence="4" type="ordered locus">Rvan_1647</name>
</gene>
<dbReference type="Pfam" id="PF10073">
    <property type="entry name" value="GapR_DNA-bd"/>
    <property type="match status" value="1"/>
</dbReference>
<dbReference type="InterPro" id="IPR046367">
    <property type="entry name" value="GapR-like_DNA-bd"/>
</dbReference>
<proteinExistence type="inferred from homology"/>
<dbReference type="InterPro" id="IPR036388">
    <property type="entry name" value="WH-like_DNA-bd_sf"/>
</dbReference>
<feature type="coiled-coil region" evidence="2">
    <location>
        <begin position="21"/>
        <end position="55"/>
    </location>
</feature>
<evidence type="ECO:0000313" key="5">
    <source>
        <dbReference type="Proteomes" id="UP000001399"/>
    </source>
</evidence>
<sequence>MDDASGFDGGADIGASGGSIDKSAKEQLRTVVERIERLEEEKAALAGDIKDIYAEAKANGFDTKALRKIISLRKKDASERQTEEAILATYMHALGMLE</sequence>
<dbReference type="Proteomes" id="UP000001399">
    <property type="component" value="Chromosome"/>
</dbReference>
<accession>E3I8I8</accession>
<dbReference type="Gene3D" id="1.10.10.10">
    <property type="entry name" value="Winged helix-like DNA-binding domain superfamily/Winged helix DNA-binding domain"/>
    <property type="match status" value="1"/>
</dbReference>
<evidence type="ECO:0000256" key="2">
    <source>
        <dbReference type="SAM" id="Coils"/>
    </source>
</evidence>
<dbReference type="AlphaFoldDB" id="E3I8I8"/>
<keyword evidence="2" id="KW-0175">Coiled coil</keyword>
<reference evidence="5" key="1">
    <citation type="journal article" date="2011" name="J. Bacteriol.">
        <title>Genome sequences of eight morphologically diverse alphaproteobacteria.</title>
        <authorList>
            <consortium name="US DOE Joint Genome Institute"/>
            <person name="Brown P.J."/>
            <person name="Kysela D.T."/>
            <person name="Buechlein A."/>
            <person name="Hemmerich C."/>
            <person name="Brun Y.V."/>
        </authorList>
    </citation>
    <scope>NUCLEOTIDE SEQUENCE [LARGE SCALE GENOMIC DNA]</scope>
    <source>
        <strain evidence="5">ATCC 17100 / ATH 3.1.1 / DSM 162 / LMG 4299</strain>
    </source>
</reference>
<dbReference type="KEGG" id="rva:Rvan_1647"/>
<keyword evidence="5" id="KW-1185">Reference proteome</keyword>
<dbReference type="GO" id="GO:0003677">
    <property type="term" value="F:DNA binding"/>
    <property type="evidence" value="ECO:0007669"/>
    <property type="project" value="InterPro"/>
</dbReference>
<comment type="similarity">
    <text evidence="1">Belongs to the UPF0335 family.</text>
</comment>
<protein>
    <recommendedName>
        <fullName evidence="1">UPF0335 protein Rvan_1647</fullName>
    </recommendedName>
</protein>
<evidence type="ECO:0000256" key="1">
    <source>
        <dbReference type="HAMAP-Rule" id="MF_00797"/>
    </source>
</evidence>